<evidence type="ECO:0000256" key="8">
    <source>
        <dbReference type="SAM" id="SignalP"/>
    </source>
</evidence>
<dbReference type="PANTHER" id="PTHR31632">
    <property type="entry name" value="IRON TRANSPORTER FTH1"/>
    <property type="match status" value="1"/>
</dbReference>
<dbReference type="AlphaFoldDB" id="A0A1I2U6T2"/>
<dbReference type="GO" id="GO:0015093">
    <property type="term" value="F:ferrous iron transmembrane transporter activity"/>
    <property type="evidence" value="ECO:0007669"/>
    <property type="project" value="TreeGrafter"/>
</dbReference>
<keyword evidence="10" id="KW-1185">Reference proteome</keyword>
<reference evidence="9 10" key="1">
    <citation type="submission" date="2016-10" db="EMBL/GenBank/DDBJ databases">
        <authorList>
            <person name="de Groot N.N."/>
        </authorList>
    </citation>
    <scope>NUCLEOTIDE SEQUENCE [LARGE SCALE GENOMIC DNA]</scope>
    <source>
        <strain>J11</strain>
        <strain evidence="10">PG 39</strain>
    </source>
</reference>
<evidence type="ECO:0000256" key="7">
    <source>
        <dbReference type="SAM" id="Phobius"/>
    </source>
</evidence>
<evidence type="ECO:0000256" key="6">
    <source>
        <dbReference type="SAM" id="MobiDB-lite"/>
    </source>
</evidence>
<feature type="transmembrane region" description="Helical" evidence="7">
    <location>
        <begin position="202"/>
        <end position="225"/>
    </location>
</feature>
<comment type="subcellular location">
    <subcellularLocation>
        <location evidence="1">Membrane</location>
        <topology evidence="1">Multi-pass membrane protein</topology>
    </subcellularLocation>
</comment>
<keyword evidence="4 7" id="KW-1133">Transmembrane helix</keyword>
<evidence type="ECO:0000256" key="3">
    <source>
        <dbReference type="ARBA" id="ARBA00022692"/>
    </source>
</evidence>
<dbReference type="OrthoDB" id="8215804at2"/>
<evidence type="ECO:0000256" key="2">
    <source>
        <dbReference type="ARBA" id="ARBA00008333"/>
    </source>
</evidence>
<evidence type="ECO:0000256" key="4">
    <source>
        <dbReference type="ARBA" id="ARBA00022989"/>
    </source>
</evidence>
<keyword evidence="8" id="KW-0732">Signal</keyword>
<feature type="transmembrane region" description="Helical" evidence="7">
    <location>
        <begin position="350"/>
        <end position="369"/>
    </location>
</feature>
<dbReference type="PANTHER" id="PTHR31632:SF2">
    <property type="entry name" value="PLASMA MEMBRANE IRON PERMEASE"/>
    <property type="match status" value="1"/>
</dbReference>
<feature type="transmembrane region" description="Helical" evidence="7">
    <location>
        <begin position="316"/>
        <end position="338"/>
    </location>
</feature>
<evidence type="ECO:0000313" key="10">
    <source>
        <dbReference type="Proteomes" id="UP000199065"/>
    </source>
</evidence>
<keyword evidence="3 7" id="KW-0812">Transmembrane</keyword>
<dbReference type="STRING" id="185761.SAMN05660282_01748"/>
<feature type="transmembrane region" description="Helical" evidence="7">
    <location>
        <begin position="271"/>
        <end position="289"/>
    </location>
</feature>
<dbReference type="InterPro" id="IPR004923">
    <property type="entry name" value="FTR1/Fip1/EfeU"/>
</dbReference>
<dbReference type="GO" id="GO:0033573">
    <property type="term" value="C:high-affinity iron permease complex"/>
    <property type="evidence" value="ECO:0007669"/>
    <property type="project" value="InterPro"/>
</dbReference>
<dbReference type="EMBL" id="FOPJ01000012">
    <property type="protein sequence ID" value="SFG72788.1"/>
    <property type="molecule type" value="Genomic_DNA"/>
</dbReference>
<evidence type="ECO:0000313" key="9">
    <source>
        <dbReference type="EMBL" id="SFG72788.1"/>
    </source>
</evidence>
<name>A0A1I2U6T2_9CORY</name>
<dbReference type="Pfam" id="PF03239">
    <property type="entry name" value="FTR1"/>
    <property type="match status" value="1"/>
</dbReference>
<feature type="chain" id="PRO_5038728554" evidence="8">
    <location>
        <begin position="19"/>
        <end position="477"/>
    </location>
</feature>
<feature type="transmembrane region" description="Helical" evidence="7">
    <location>
        <begin position="428"/>
        <end position="450"/>
    </location>
</feature>
<keyword evidence="5 7" id="KW-0472">Membrane</keyword>
<feature type="transmembrane region" description="Helical" evidence="7">
    <location>
        <begin position="381"/>
        <end position="398"/>
    </location>
</feature>
<feature type="region of interest" description="Disordered" evidence="6">
    <location>
        <begin position="458"/>
        <end position="477"/>
    </location>
</feature>
<comment type="similarity">
    <text evidence="2">Belongs to the oxidase-dependent Fe transporter (OFeT) (TC 9.A.10.1) family.</text>
</comment>
<accession>A0A1I2U6T2</accession>
<gene>
    <name evidence="9" type="ORF">SAMN05660282_01748</name>
</gene>
<dbReference type="Proteomes" id="UP000199065">
    <property type="component" value="Unassembled WGS sequence"/>
</dbReference>
<evidence type="ECO:0000256" key="1">
    <source>
        <dbReference type="ARBA" id="ARBA00004141"/>
    </source>
</evidence>
<proteinExistence type="inferred from homology"/>
<protein>
    <submittedName>
        <fullName evidence="9">High-affinity iron transporter</fullName>
    </submittedName>
</protein>
<feature type="transmembrane region" description="Helical" evidence="7">
    <location>
        <begin position="237"/>
        <end position="259"/>
    </location>
</feature>
<sequence>MTSSVQCISRFTGWFAFAAAIALTLMMTAGGTATASAVSHESVSISAEGDSTLSKCEKGVKNPDGSPRTYQDYALCMAAELELAQAAYNSGDIPKAVDQVGEAYFGWYENNLEPASMTLPGNRKVKMEGRFTRLKIAIRNGADAETVHKDIEVLKVAVARDAMVLDGVLEKDSPESAGEQLLATQSVTKGSESTRSKVQFTLAFSLLLREGLEALLVVASIVLYLVKSGNRKLVRWVYAGVIAAVILSFVLAWIIRAVIGGAGPAQEMLEGFTMFLAVAMLFYVSNWMLSRTSGENWQKYISGMVKTSVSSGAAKAIVFAAFLAVIREGAELVLFYAAAFSSEANEDRTAIFGGFAAAAVCLAVIFVIIRYGGVKLPIRPIFYATSILLFAMCLSFVGKGVAELKEANVILGDTNLPWMKFYMPELGIYPWAETLLPQIILFVAAVWIIWAHSKRPSKSQNAPVETAEEQTAASAEH</sequence>
<feature type="signal peptide" evidence="8">
    <location>
        <begin position="1"/>
        <end position="18"/>
    </location>
</feature>
<organism evidence="9 10">
    <name type="scientific">Corynebacterium spheniscorum</name>
    <dbReference type="NCBI Taxonomy" id="185761"/>
    <lineage>
        <taxon>Bacteria</taxon>
        <taxon>Bacillati</taxon>
        <taxon>Actinomycetota</taxon>
        <taxon>Actinomycetes</taxon>
        <taxon>Mycobacteriales</taxon>
        <taxon>Corynebacteriaceae</taxon>
        <taxon>Corynebacterium</taxon>
    </lineage>
</organism>
<evidence type="ECO:0000256" key="5">
    <source>
        <dbReference type="ARBA" id="ARBA00023136"/>
    </source>
</evidence>